<organism evidence="2 3">
    <name type="scientific">Salmonella enterica I</name>
    <dbReference type="NCBI Taxonomy" id="59201"/>
    <lineage>
        <taxon>Bacteria</taxon>
        <taxon>Pseudomonadati</taxon>
        <taxon>Pseudomonadota</taxon>
        <taxon>Gammaproteobacteria</taxon>
        <taxon>Enterobacterales</taxon>
        <taxon>Enterobacteriaceae</taxon>
        <taxon>Salmonella</taxon>
    </lineage>
</organism>
<proteinExistence type="predicted"/>
<feature type="region of interest" description="Disordered" evidence="1">
    <location>
        <begin position="1"/>
        <end position="32"/>
    </location>
</feature>
<reference evidence="2 3" key="1">
    <citation type="submission" date="2018-12" db="EMBL/GenBank/DDBJ databases">
        <authorList>
            <consortium name="Pathogen Informatics"/>
        </authorList>
    </citation>
    <scope>NUCLEOTIDE SEQUENCE [LARGE SCALE GENOMIC DNA]</scope>
    <source>
        <strain evidence="2 3">NCTC8271</strain>
    </source>
</reference>
<dbReference type="Proteomes" id="UP000273655">
    <property type="component" value="Chromosome 1"/>
</dbReference>
<name>A0A447PT73_SALET</name>
<evidence type="ECO:0000313" key="2">
    <source>
        <dbReference type="EMBL" id="VEA42193.1"/>
    </source>
</evidence>
<sequence>MHRGEGRAIEPNGGHPMKTPGADKRHGLPQRRCHQRVHIGAIPVLEADHIRFFIHRQPIDANRRTAPKVGFTLPGIDNAILVQHLLEQAIRAEHQHMPRIDKRRHQ</sequence>
<evidence type="ECO:0000256" key="1">
    <source>
        <dbReference type="SAM" id="MobiDB-lite"/>
    </source>
</evidence>
<gene>
    <name evidence="2" type="ORF">NCTC8271_04699</name>
</gene>
<dbReference type="EMBL" id="LR134148">
    <property type="protein sequence ID" value="VEA42193.1"/>
    <property type="molecule type" value="Genomic_DNA"/>
</dbReference>
<protein>
    <submittedName>
        <fullName evidence="2">Uncharacterized protein</fullName>
    </submittedName>
</protein>
<dbReference type="AlphaFoldDB" id="A0A447PT73"/>
<evidence type="ECO:0000313" key="3">
    <source>
        <dbReference type="Proteomes" id="UP000273655"/>
    </source>
</evidence>
<accession>A0A447PT73</accession>